<dbReference type="OrthoDB" id="6244967at2759"/>
<feature type="domain" description="Ig-like" evidence="16">
    <location>
        <begin position="144"/>
        <end position="221"/>
    </location>
</feature>
<dbReference type="InterPro" id="IPR026966">
    <property type="entry name" value="Neurofascin/L1/NrCAM_C"/>
</dbReference>
<feature type="signal peptide" evidence="15">
    <location>
        <begin position="1"/>
        <end position="19"/>
    </location>
</feature>
<feature type="compositionally biased region" description="Acidic residues" evidence="13">
    <location>
        <begin position="1201"/>
        <end position="1218"/>
    </location>
</feature>
<organism evidence="18 19">
    <name type="scientific">Ignelater luminosus</name>
    <name type="common">Cucubano</name>
    <name type="synonym">Pyrophorus luminosus</name>
    <dbReference type="NCBI Taxonomy" id="2038154"/>
    <lineage>
        <taxon>Eukaryota</taxon>
        <taxon>Metazoa</taxon>
        <taxon>Ecdysozoa</taxon>
        <taxon>Arthropoda</taxon>
        <taxon>Hexapoda</taxon>
        <taxon>Insecta</taxon>
        <taxon>Pterygota</taxon>
        <taxon>Neoptera</taxon>
        <taxon>Endopterygota</taxon>
        <taxon>Coleoptera</taxon>
        <taxon>Polyphaga</taxon>
        <taxon>Elateriformia</taxon>
        <taxon>Elateroidea</taxon>
        <taxon>Elateridae</taxon>
        <taxon>Agrypninae</taxon>
        <taxon>Pyrophorini</taxon>
        <taxon>Ignelater</taxon>
    </lineage>
</organism>
<gene>
    <name evidence="18" type="ORF">ILUMI_04730</name>
</gene>
<dbReference type="SMART" id="SM00409">
    <property type="entry name" value="IG"/>
    <property type="match status" value="6"/>
</dbReference>
<dbReference type="InterPro" id="IPR036116">
    <property type="entry name" value="FN3_sf"/>
</dbReference>
<dbReference type="GO" id="GO:0098609">
    <property type="term" value="P:cell-cell adhesion"/>
    <property type="evidence" value="ECO:0007669"/>
    <property type="project" value="UniProtKB-ARBA"/>
</dbReference>
<evidence type="ECO:0000313" key="19">
    <source>
        <dbReference type="Proteomes" id="UP000801492"/>
    </source>
</evidence>
<dbReference type="InterPro" id="IPR003961">
    <property type="entry name" value="FN3_dom"/>
</dbReference>
<evidence type="ECO:0000256" key="8">
    <source>
        <dbReference type="ARBA" id="ARBA00022989"/>
    </source>
</evidence>
<dbReference type="AlphaFoldDB" id="A0A8K0GIS0"/>
<comment type="subcellular location">
    <subcellularLocation>
        <location evidence="1">Cell membrane</location>
    </subcellularLocation>
    <subcellularLocation>
        <location evidence="2">Membrane</location>
        <topology evidence="2">Single-pass type I membrane protein</topology>
    </subcellularLocation>
</comment>
<feature type="compositionally biased region" description="Basic and acidic residues" evidence="13">
    <location>
        <begin position="1164"/>
        <end position="1174"/>
    </location>
</feature>
<feature type="chain" id="PRO_5035475180" description="Neuroglian" evidence="15">
    <location>
        <begin position="20"/>
        <end position="1245"/>
    </location>
</feature>
<dbReference type="PANTHER" id="PTHR44170">
    <property type="entry name" value="PROTEIN SIDEKICK"/>
    <property type="match status" value="1"/>
</dbReference>
<feature type="compositionally biased region" description="Polar residues" evidence="13">
    <location>
        <begin position="1234"/>
        <end position="1245"/>
    </location>
</feature>
<evidence type="ECO:0000256" key="14">
    <source>
        <dbReference type="SAM" id="Phobius"/>
    </source>
</evidence>
<feature type="domain" description="Fibronectin type-III" evidence="17">
    <location>
        <begin position="814"/>
        <end position="909"/>
    </location>
</feature>
<dbReference type="FunFam" id="2.60.40.10:FF:000004">
    <property type="entry name" value="DCC isoform 1"/>
    <property type="match status" value="1"/>
</dbReference>
<evidence type="ECO:0000256" key="12">
    <source>
        <dbReference type="ARBA" id="ARBA00023319"/>
    </source>
</evidence>
<feature type="domain" description="Fibronectin type-III" evidence="17">
    <location>
        <begin position="610"/>
        <end position="708"/>
    </location>
</feature>
<feature type="domain" description="Ig-like" evidence="16">
    <location>
        <begin position="335"/>
        <end position="422"/>
    </location>
</feature>
<dbReference type="SUPFAM" id="SSF49265">
    <property type="entry name" value="Fibronectin type III"/>
    <property type="match status" value="3"/>
</dbReference>
<dbReference type="PROSITE" id="PS50835">
    <property type="entry name" value="IG_LIKE"/>
    <property type="match status" value="6"/>
</dbReference>
<dbReference type="SUPFAM" id="SSF48726">
    <property type="entry name" value="Immunoglobulin"/>
    <property type="match status" value="6"/>
</dbReference>
<dbReference type="Proteomes" id="UP000801492">
    <property type="component" value="Unassembled WGS sequence"/>
</dbReference>
<evidence type="ECO:0008006" key="20">
    <source>
        <dbReference type="Google" id="ProtNLM"/>
    </source>
</evidence>
<dbReference type="InterPro" id="IPR003598">
    <property type="entry name" value="Ig_sub2"/>
</dbReference>
<evidence type="ECO:0000256" key="2">
    <source>
        <dbReference type="ARBA" id="ARBA00004479"/>
    </source>
</evidence>
<dbReference type="Pfam" id="PF00041">
    <property type="entry name" value="fn3"/>
    <property type="match status" value="3"/>
</dbReference>
<keyword evidence="12" id="KW-0393">Immunoglobulin domain</keyword>
<dbReference type="Pfam" id="PF07679">
    <property type="entry name" value="I-set"/>
    <property type="match status" value="4"/>
</dbReference>
<dbReference type="InterPro" id="IPR013783">
    <property type="entry name" value="Ig-like_fold"/>
</dbReference>
<dbReference type="FunFam" id="2.60.40.10:FF:000005">
    <property type="entry name" value="Neuronal cell adhesion molecule"/>
    <property type="match status" value="1"/>
</dbReference>
<evidence type="ECO:0000313" key="18">
    <source>
        <dbReference type="EMBL" id="KAF2901454.1"/>
    </source>
</evidence>
<dbReference type="FunFam" id="2.60.40.10:FF:001928">
    <property type="entry name" value="neuroglian isoform X2"/>
    <property type="match status" value="1"/>
</dbReference>
<proteinExistence type="predicted"/>
<feature type="domain" description="Ig-like" evidence="16">
    <location>
        <begin position="242"/>
        <end position="326"/>
    </location>
</feature>
<dbReference type="GO" id="GO:0030154">
    <property type="term" value="P:cell differentiation"/>
    <property type="evidence" value="ECO:0007669"/>
    <property type="project" value="UniProtKB-ARBA"/>
</dbReference>
<keyword evidence="4 14" id="KW-0812">Transmembrane</keyword>
<dbReference type="CDD" id="cd00063">
    <property type="entry name" value="FN3"/>
    <property type="match status" value="5"/>
</dbReference>
<keyword evidence="10" id="KW-1015">Disulfide bond</keyword>
<dbReference type="FunFam" id="2.60.40.10:FF:000032">
    <property type="entry name" value="palladin isoform X1"/>
    <property type="match status" value="1"/>
</dbReference>
<evidence type="ECO:0000256" key="6">
    <source>
        <dbReference type="ARBA" id="ARBA00022737"/>
    </source>
</evidence>
<name>A0A8K0GIS0_IGNLU</name>
<dbReference type="PROSITE" id="PS50853">
    <property type="entry name" value="FN3"/>
    <property type="match status" value="4"/>
</dbReference>
<keyword evidence="8 14" id="KW-1133">Transmembrane helix</keyword>
<dbReference type="InterPro" id="IPR036179">
    <property type="entry name" value="Ig-like_dom_sf"/>
</dbReference>
<feature type="transmembrane region" description="Helical" evidence="14">
    <location>
        <begin position="1123"/>
        <end position="1146"/>
    </location>
</feature>
<dbReference type="InterPro" id="IPR007110">
    <property type="entry name" value="Ig-like_dom"/>
</dbReference>
<reference evidence="18" key="1">
    <citation type="submission" date="2019-08" db="EMBL/GenBank/DDBJ databases">
        <title>The genome of the North American firefly Photinus pyralis.</title>
        <authorList>
            <consortium name="Photinus pyralis genome working group"/>
            <person name="Fallon T.R."/>
            <person name="Sander Lower S.E."/>
            <person name="Weng J.-K."/>
        </authorList>
    </citation>
    <scope>NUCLEOTIDE SEQUENCE</scope>
    <source>
        <strain evidence="18">TRF0915ILg1</strain>
        <tissue evidence="18">Whole body</tissue>
    </source>
</reference>
<evidence type="ECO:0000256" key="5">
    <source>
        <dbReference type="ARBA" id="ARBA00022729"/>
    </source>
</evidence>
<evidence type="ECO:0000256" key="11">
    <source>
        <dbReference type="ARBA" id="ARBA00023180"/>
    </source>
</evidence>
<keyword evidence="7" id="KW-0130">Cell adhesion</keyword>
<keyword evidence="5 15" id="KW-0732">Signal</keyword>
<keyword evidence="6" id="KW-0677">Repeat</keyword>
<accession>A0A8K0GIS0</accession>
<dbReference type="GO" id="GO:0009653">
    <property type="term" value="P:anatomical structure morphogenesis"/>
    <property type="evidence" value="ECO:0007669"/>
    <property type="project" value="UniProtKB-ARBA"/>
</dbReference>
<dbReference type="EMBL" id="VTPC01001629">
    <property type="protein sequence ID" value="KAF2901454.1"/>
    <property type="molecule type" value="Genomic_DNA"/>
</dbReference>
<evidence type="ECO:0000256" key="3">
    <source>
        <dbReference type="ARBA" id="ARBA00022475"/>
    </source>
</evidence>
<dbReference type="FunFam" id="2.60.40.10:FF:001718">
    <property type="entry name" value="Neuroglian, isoform D"/>
    <property type="match status" value="1"/>
</dbReference>
<keyword evidence="11" id="KW-0325">Glycoprotein</keyword>
<keyword evidence="19" id="KW-1185">Reference proteome</keyword>
<dbReference type="SMART" id="SM00408">
    <property type="entry name" value="IGc2"/>
    <property type="match status" value="6"/>
</dbReference>
<evidence type="ECO:0000259" key="16">
    <source>
        <dbReference type="PROSITE" id="PS50835"/>
    </source>
</evidence>
<dbReference type="FunFam" id="2.60.40.10:FF:000028">
    <property type="entry name" value="Neuronal cell adhesion molecule"/>
    <property type="match status" value="1"/>
</dbReference>
<dbReference type="GO" id="GO:0005886">
    <property type="term" value="C:plasma membrane"/>
    <property type="evidence" value="ECO:0007669"/>
    <property type="project" value="UniProtKB-SubCell"/>
</dbReference>
<evidence type="ECO:0000256" key="9">
    <source>
        <dbReference type="ARBA" id="ARBA00023136"/>
    </source>
</evidence>
<feature type="domain" description="Ig-like" evidence="16">
    <location>
        <begin position="26"/>
        <end position="130"/>
    </location>
</feature>
<evidence type="ECO:0000256" key="7">
    <source>
        <dbReference type="ARBA" id="ARBA00022889"/>
    </source>
</evidence>
<dbReference type="InterPro" id="IPR013098">
    <property type="entry name" value="Ig_I-set"/>
</dbReference>
<feature type="domain" description="Fibronectin type-III" evidence="17">
    <location>
        <begin position="712"/>
        <end position="809"/>
    </location>
</feature>
<dbReference type="SMART" id="SM00060">
    <property type="entry name" value="FN3"/>
    <property type="match status" value="5"/>
</dbReference>
<dbReference type="Pfam" id="PF13882">
    <property type="entry name" value="Bravo_FIGEY"/>
    <property type="match status" value="1"/>
</dbReference>
<feature type="domain" description="Fibronectin type-III" evidence="17">
    <location>
        <begin position="913"/>
        <end position="1012"/>
    </location>
</feature>
<evidence type="ECO:0000256" key="1">
    <source>
        <dbReference type="ARBA" id="ARBA00004236"/>
    </source>
</evidence>
<dbReference type="Gene3D" id="2.60.40.10">
    <property type="entry name" value="Immunoglobulins"/>
    <property type="match status" value="11"/>
</dbReference>
<keyword evidence="9 14" id="KW-0472">Membrane</keyword>
<evidence type="ECO:0000259" key="17">
    <source>
        <dbReference type="PROSITE" id="PS50853"/>
    </source>
</evidence>
<evidence type="ECO:0000256" key="13">
    <source>
        <dbReference type="SAM" id="MobiDB-lite"/>
    </source>
</evidence>
<comment type="caution">
    <text evidence="18">The sequence shown here is derived from an EMBL/GenBank/DDBJ whole genome shotgun (WGS) entry which is preliminary data.</text>
</comment>
<protein>
    <recommendedName>
        <fullName evidence="20">Neuroglian</fullName>
    </recommendedName>
</protein>
<sequence>MIVHHIIFLVLASLHHLNAREIPSPPRIVKQPPTDEVLFQVGTGSDENDKPFFIECEAIGEPAPKYRWIKNGKNFDWQTYDDRISQQIGRGTLSISKPANDDIGQYQCFAENEWGVATSNSVFMRKAELNSFKNTPPLSLSGNEGEPFKLSCQPPDGWPKPKVYWMIQYTTDGFKSINNSRMTLDPEGNLWFSNLTREDASDNFMYACAASSATKLEYKLGNRVLLNVLASGISPSANKHEPVLQYVTRKNEVALRGKSVELFCIFGGTPLPQTVWSKNGKYIQFNDRVSQGNYGKSLVIKLVDFDDQGAYTCEVSNGVGEAKSYSIRLEVLAVPYFTVEPEFVTAAEDETVEFHCDAAGVPEPQIKWIHNGRPIAEAPPNPRRKVGPNSIIIERVTKKDTGNYGCNATNSLGYVYKDVYVNVLALAPEITEAPKDLEAVDGKDINMTCKVYGAPKPEVKWIHNDKALTGGRYKVLDSGDLHISNVQFEDSGDYICYAENKFGNANATAAFTVREHTQITDGPEDYEVAAKTQATFRCKANHDKNLDLDIIWLSNGNPIDYEQEPRFVKTSDYSLTITKTNELDSGLYTCRAKTRLDEAEASASLIVQDVPNRPEMKDIQCNKKDATINWMPQGDNRAPILRYTIEYNTSFTPNKWEVMYDQIPPGDMSYNVPMSPWANYTFRVTALNKIGPSEPSPHSRVCRTTAEVPHKNPENVEGKGDQPDNLVISWTPMPQIEHNAPKFQYKVYWKEDIPGAEYQTRDIFDWQQSRTVIHNVPSFTQYRIKVVALNEKGEANVLPKEVIGYSGENEPELAPGNFTLIQIQSPTAALLSWNPVPLGSIRGHFRGYKIKTWTENKVGHREIQVQGDATKALVNNFVPYSKNFAQVYVYNDKYNGPPSETLSFDMPEGAPGQISSLQAYQLGSTAFYLVWKKPDQPNGILRGYRIYYAIVNGTSVGEIMERANVTDPDQLRAKLGGLEPNVKYRLYVAAVTGAGVSPKYFIERETKAVGPSRPSVPDFSVQRIPTHDNTATIRVTWLPNIKGKPGSYFFVKYKKKGEPSYLETNPQYDLEHLDVRGLELEQTYEFILVASDGKNLNTPSEPQEVDTFGTGPIIQQNENVATAGWFIGMMLAIAFLLLVLIIVCIVKRNRGGKYAVHEREQANGRRDYPDEGGFHEYSQPLDNKSHGRASMSSEPKAGPESDTDSMAEYGEGDTEGMNEDGSFIGQYGRKSRPGETTSQGFATLV</sequence>
<feature type="region of interest" description="Disordered" evidence="13">
    <location>
        <begin position="1164"/>
        <end position="1245"/>
    </location>
</feature>
<keyword evidence="3" id="KW-1003">Cell membrane</keyword>
<feature type="domain" description="Ig-like" evidence="16">
    <location>
        <begin position="517"/>
        <end position="606"/>
    </location>
</feature>
<evidence type="ECO:0000256" key="10">
    <source>
        <dbReference type="ARBA" id="ARBA00023157"/>
    </source>
</evidence>
<dbReference type="PANTHER" id="PTHR44170:SF6">
    <property type="entry name" value="CONTACTIN"/>
    <property type="match status" value="1"/>
</dbReference>
<dbReference type="Pfam" id="PF13927">
    <property type="entry name" value="Ig_3"/>
    <property type="match status" value="1"/>
</dbReference>
<dbReference type="InterPro" id="IPR003599">
    <property type="entry name" value="Ig_sub"/>
</dbReference>
<evidence type="ECO:0000256" key="15">
    <source>
        <dbReference type="SAM" id="SignalP"/>
    </source>
</evidence>
<dbReference type="FunFam" id="2.60.40.10:FF:000035">
    <property type="entry name" value="Contactin 1"/>
    <property type="match status" value="1"/>
</dbReference>
<feature type="domain" description="Ig-like" evidence="16">
    <location>
        <begin position="428"/>
        <end position="512"/>
    </location>
</feature>
<evidence type="ECO:0000256" key="4">
    <source>
        <dbReference type="ARBA" id="ARBA00022692"/>
    </source>
</evidence>
<dbReference type="FunFam" id="2.60.40.10:FF:001687">
    <property type="entry name" value="Neuroglian, isoform E"/>
    <property type="match status" value="1"/>
</dbReference>